<protein>
    <recommendedName>
        <fullName evidence="5">Cytokine-like nuclear factor N-PAC</fullName>
    </recommendedName>
    <alternativeName>
        <fullName evidence="4">Glyoxylate reductase 1 homolog</fullName>
    </alternativeName>
    <alternativeName>
        <fullName evidence="7">Nuclear protein NP60 homolog</fullName>
    </alternativeName>
    <alternativeName>
        <fullName evidence="6">Putative oxidoreductase GLYR1 homolog</fullName>
    </alternativeName>
</protein>
<reference evidence="10" key="1">
    <citation type="journal article" date="2020" name="bioRxiv">
        <title>Chromosome-level reference genome of the European wasp spider Argiope bruennichi: a resource for studies on range expansion and evolutionary adaptation.</title>
        <authorList>
            <person name="Sheffer M.M."/>
            <person name="Hoppe A."/>
            <person name="Krehenwinkel H."/>
            <person name="Uhl G."/>
            <person name="Kuss A.W."/>
            <person name="Jensen L."/>
            <person name="Jensen C."/>
            <person name="Gillespie R.G."/>
            <person name="Hoff K.J."/>
            <person name="Prost S."/>
        </authorList>
    </citation>
    <scope>NUCLEOTIDE SEQUENCE</scope>
</reference>
<dbReference type="GO" id="GO:0000785">
    <property type="term" value="C:chromatin"/>
    <property type="evidence" value="ECO:0007669"/>
    <property type="project" value="TreeGrafter"/>
</dbReference>
<feature type="compositionally biased region" description="Basic and acidic residues" evidence="8">
    <location>
        <begin position="263"/>
        <end position="272"/>
    </location>
</feature>
<dbReference type="SMART" id="SM00293">
    <property type="entry name" value="PWWP"/>
    <property type="match status" value="1"/>
</dbReference>
<dbReference type="Gene3D" id="2.30.30.140">
    <property type="match status" value="1"/>
</dbReference>
<dbReference type="PROSITE" id="PS50812">
    <property type="entry name" value="PWWP"/>
    <property type="match status" value="1"/>
</dbReference>
<comment type="subcellular location">
    <subcellularLocation>
        <location evidence="1">Chromosome</location>
    </subcellularLocation>
</comment>
<keyword evidence="11" id="KW-1185">Reference proteome</keyword>
<evidence type="ECO:0000256" key="8">
    <source>
        <dbReference type="SAM" id="MobiDB-lite"/>
    </source>
</evidence>
<accession>A0A8T0FIA6</accession>
<dbReference type="InterPro" id="IPR036291">
    <property type="entry name" value="NAD(P)-bd_dom_sf"/>
</dbReference>
<keyword evidence="3" id="KW-0158">Chromosome</keyword>
<sequence length="633" mass="71123">MAVKKDFSISDLVWAKMKGFPFWPAKIVEPPTDKKSTPKKARHYVFFFGSLNYAWIKDENIVRHSEEMLQSTSSKKKSTLLKLAIKQIIEEAPKQAKSLVKENEYPKKSPKVLTSGTEKKIAKVQRKKVKKEIQEVRKRILPKRRCTDKSEYERTSPPLKLTKRPTEDFSELNTPPNLNYKCIAVSRLLDENPSSGITSSEFQPFPTFETEGQKEIEEAPKQAKSLVKENESPEVLTSSTEEKIAKVKTESQEVRKRVLPKQRCTDKSEYERTSPPLKLTKRPTEDFSELNTPPNLNYKCIAVSRPLDEYPSSGITSSEFQPFPTFDLHESNEAIKVENVTPSHKKIGFIGLGMMGQRLLKNLLTSNHKVTVWNRTPEKCEEFAKVGAELAHTPSDVVENSDIIFCCVSGPEASKSLVFGNCGILSGLEKSPPGSKSYVEMTTLDPTTSINIHEAITSKGGNYLEAAICGSRKPVEDGILLILCAGDKNVFVSCDSCFFTLSKNVYYLGAYVCFASQMNLILSTRVVESPAALLEALDLVERCNLSEASFFEIMEPICSPLLIEKGEAILSRIFKTNTALKYQQRDIISALTFYIDRGHPMSVTTAANEVFERAKLRNYSDRDVSAVYMGTEY</sequence>
<dbReference type="Pfam" id="PF03446">
    <property type="entry name" value="NAD_binding_2"/>
    <property type="match status" value="1"/>
</dbReference>
<evidence type="ECO:0000313" key="10">
    <source>
        <dbReference type="EMBL" id="KAF8790997.1"/>
    </source>
</evidence>
<dbReference type="EMBL" id="JABXBU010000011">
    <property type="protein sequence ID" value="KAF8790997.1"/>
    <property type="molecule type" value="Genomic_DNA"/>
</dbReference>
<dbReference type="SUPFAM" id="SSF48179">
    <property type="entry name" value="6-phosphogluconate dehydrogenase C-terminal domain-like"/>
    <property type="match status" value="1"/>
</dbReference>
<feature type="region of interest" description="Disordered" evidence="8">
    <location>
        <begin position="146"/>
        <end position="173"/>
    </location>
</feature>
<evidence type="ECO:0000256" key="3">
    <source>
        <dbReference type="ARBA" id="ARBA00022454"/>
    </source>
</evidence>
<evidence type="ECO:0000256" key="4">
    <source>
        <dbReference type="ARBA" id="ARBA00030287"/>
    </source>
</evidence>
<dbReference type="SUPFAM" id="SSF63748">
    <property type="entry name" value="Tudor/PWWP/MBT"/>
    <property type="match status" value="1"/>
</dbReference>
<organism evidence="10 11">
    <name type="scientific">Argiope bruennichi</name>
    <name type="common">Wasp spider</name>
    <name type="synonym">Aranea bruennichi</name>
    <dbReference type="NCBI Taxonomy" id="94029"/>
    <lineage>
        <taxon>Eukaryota</taxon>
        <taxon>Metazoa</taxon>
        <taxon>Ecdysozoa</taxon>
        <taxon>Arthropoda</taxon>
        <taxon>Chelicerata</taxon>
        <taxon>Arachnida</taxon>
        <taxon>Araneae</taxon>
        <taxon>Araneomorphae</taxon>
        <taxon>Entelegynae</taxon>
        <taxon>Araneoidea</taxon>
        <taxon>Araneidae</taxon>
        <taxon>Argiope</taxon>
    </lineage>
</organism>
<feature type="region of interest" description="Disordered" evidence="8">
    <location>
        <begin position="257"/>
        <end position="291"/>
    </location>
</feature>
<comment type="caution">
    <text evidence="10">The sequence shown here is derived from an EMBL/GenBank/DDBJ whole genome shotgun (WGS) entry which is preliminary data.</text>
</comment>
<dbReference type="GO" id="GO:0050661">
    <property type="term" value="F:NADP binding"/>
    <property type="evidence" value="ECO:0007669"/>
    <property type="project" value="InterPro"/>
</dbReference>
<evidence type="ECO:0000256" key="7">
    <source>
        <dbReference type="ARBA" id="ARBA00082969"/>
    </source>
</evidence>
<dbReference type="GO" id="GO:0140673">
    <property type="term" value="P:transcription elongation-coupled chromatin remodeling"/>
    <property type="evidence" value="ECO:0007669"/>
    <property type="project" value="TreeGrafter"/>
</dbReference>
<dbReference type="AlphaFoldDB" id="A0A8T0FIA6"/>
<dbReference type="GO" id="GO:0003677">
    <property type="term" value="F:DNA binding"/>
    <property type="evidence" value="ECO:0007669"/>
    <property type="project" value="TreeGrafter"/>
</dbReference>
<dbReference type="InterPro" id="IPR035501">
    <property type="entry name" value="GLYR1_PWWP"/>
</dbReference>
<dbReference type="SUPFAM" id="SSF51735">
    <property type="entry name" value="NAD(P)-binding Rossmann-fold domains"/>
    <property type="match status" value="1"/>
</dbReference>
<evidence type="ECO:0000313" key="11">
    <source>
        <dbReference type="Proteomes" id="UP000807504"/>
    </source>
</evidence>
<dbReference type="InterPro" id="IPR000313">
    <property type="entry name" value="PWWP_dom"/>
</dbReference>
<dbReference type="GO" id="GO:0031491">
    <property type="term" value="F:nucleosome binding"/>
    <property type="evidence" value="ECO:0007669"/>
    <property type="project" value="TreeGrafter"/>
</dbReference>
<dbReference type="FunFam" id="3.40.50.720:FF:000058">
    <property type="entry name" value="Putative oxidoreductase GLYR1 homolog"/>
    <property type="match status" value="1"/>
</dbReference>
<dbReference type="Pfam" id="PF00855">
    <property type="entry name" value="PWWP"/>
    <property type="match status" value="1"/>
</dbReference>
<dbReference type="CDD" id="cd05836">
    <property type="entry name" value="PWWP_GLYR1"/>
    <property type="match status" value="1"/>
</dbReference>
<dbReference type="InterPro" id="IPR051265">
    <property type="entry name" value="HIBADH-related_NP60_sf"/>
</dbReference>
<evidence type="ECO:0000259" key="9">
    <source>
        <dbReference type="PROSITE" id="PS50812"/>
    </source>
</evidence>
<dbReference type="Gene3D" id="3.40.50.720">
    <property type="entry name" value="NAD(P)-binding Rossmann-like Domain"/>
    <property type="match status" value="1"/>
</dbReference>
<reference evidence="10" key="2">
    <citation type="submission" date="2020-06" db="EMBL/GenBank/DDBJ databases">
        <authorList>
            <person name="Sheffer M."/>
        </authorList>
    </citation>
    <scope>NUCLEOTIDE SEQUENCE</scope>
</reference>
<feature type="domain" description="PWWP" evidence="9">
    <location>
        <begin position="9"/>
        <end position="67"/>
    </location>
</feature>
<proteinExistence type="inferred from homology"/>
<evidence type="ECO:0000256" key="6">
    <source>
        <dbReference type="ARBA" id="ARBA00078412"/>
    </source>
</evidence>
<dbReference type="PANTHER" id="PTHR43580">
    <property type="entry name" value="OXIDOREDUCTASE GLYR1-RELATED"/>
    <property type="match status" value="1"/>
</dbReference>
<dbReference type="Gene3D" id="1.10.1040.10">
    <property type="entry name" value="N-(1-d-carboxylethyl)-l-norvaline Dehydrogenase, domain 2"/>
    <property type="match status" value="1"/>
</dbReference>
<evidence type="ECO:0000256" key="5">
    <source>
        <dbReference type="ARBA" id="ARBA00034140"/>
    </source>
</evidence>
<evidence type="ECO:0000256" key="2">
    <source>
        <dbReference type="ARBA" id="ARBA00007598"/>
    </source>
</evidence>
<evidence type="ECO:0000256" key="1">
    <source>
        <dbReference type="ARBA" id="ARBA00004286"/>
    </source>
</evidence>
<name>A0A8T0FIA6_ARGBR</name>
<comment type="similarity">
    <text evidence="2">Belongs to the HIBADH-related family. NP60 subfamily.</text>
</comment>
<dbReference type="InterPro" id="IPR006115">
    <property type="entry name" value="6PGDH_NADP-bd"/>
</dbReference>
<dbReference type="InterPro" id="IPR008927">
    <property type="entry name" value="6-PGluconate_DH-like_C_sf"/>
</dbReference>
<dbReference type="InterPro" id="IPR013328">
    <property type="entry name" value="6PGD_dom2"/>
</dbReference>
<dbReference type="PANTHER" id="PTHR43580:SF2">
    <property type="entry name" value="CYTOKINE-LIKE NUCLEAR FACTOR N-PAC"/>
    <property type="match status" value="1"/>
</dbReference>
<gene>
    <name evidence="10" type="ORF">HNY73_005935</name>
</gene>
<dbReference type="Proteomes" id="UP000807504">
    <property type="component" value="Unassembled WGS sequence"/>
</dbReference>